<dbReference type="OrthoDB" id="2082835at2"/>
<name>A0A2A9CR11_9ACTN</name>
<reference evidence="2 3" key="1">
    <citation type="submission" date="2017-10" db="EMBL/GenBank/DDBJ databases">
        <title>Sequencing the genomes of 1000 actinobacteria strains.</title>
        <authorList>
            <person name="Klenk H.-P."/>
        </authorList>
    </citation>
    <scope>NUCLEOTIDE SEQUENCE [LARGE SCALE GENOMIC DNA]</scope>
    <source>
        <strain evidence="2 3">DSM 15597</strain>
    </source>
</reference>
<dbReference type="InterPro" id="IPR003731">
    <property type="entry name" value="Di-Nase_FeMo-co_biosynth"/>
</dbReference>
<dbReference type="Gene3D" id="3.30.420.130">
    <property type="entry name" value="Dinitrogenase iron-molybdenum cofactor biosynthesis domain"/>
    <property type="match status" value="1"/>
</dbReference>
<dbReference type="SUPFAM" id="SSF53146">
    <property type="entry name" value="Nitrogenase accessory factor-like"/>
    <property type="match status" value="1"/>
</dbReference>
<dbReference type="EMBL" id="PDJC01000001">
    <property type="protein sequence ID" value="PFG16864.1"/>
    <property type="molecule type" value="Genomic_DNA"/>
</dbReference>
<protein>
    <submittedName>
        <fullName evidence="2">Putative Fe-Mo cluster-binding NifX family protein</fullName>
    </submittedName>
</protein>
<organism evidence="2 3">
    <name type="scientific">Propionicimonas paludicola</name>
    <dbReference type="NCBI Taxonomy" id="185243"/>
    <lineage>
        <taxon>Bacteria</taxon>
        <taxon>Bacillati</taxon>
        <taxon>Actinomycetota</taxon>
        <taxon>Actinomycetes</taxon>
        <taxon>Propionibacteriales</taxon>
        <taxon>Nocardioidaceae</taxon>
        <taxon>Propionicimonas</taxon>
    </lineage>
</organism>
<accession>A0A2A9CR11</accession>
<evidence type="ECO:0000313" key="3">
    <source>
        <dbReference type="Proteomes" id="UP000226079"/>
    </source>
</evidence>
<keyword evidence="3" id="KW-1185">Reference proteome</keyword>
<evidence type="ECO:0000259" key="1">
    <source>
        <dbReference type="Pfam" id="PF02579"/>
    </source>
</evidence>
<feature type="domain" description="Dinitrogenase iron-molybdenum cofactor biosynthesis" evidence="1">
    <location>
        <begin position="14"/>
        <end position="100"/>
    </location>
</feature>
<dbReference type="AlphaFoldDB" id="A0A2A9CR11"/>
<sequence>MKIFTPVTADGQSGSHFGRAHWAAVAEVADGVISDWQVHEIAWDVAHDQGTHGAHHARVARFFKEQGIEAVVASEMGPGMVRMLTTMGLPILPASPGDAQASVLAGIEAGPITVAAPDPRELTLKAKPVEGC</sequence>
<dbReference type="RefSeq" id="WP_098460358.1">
    <property type="nucleotide sequence ID" value="NZ_PDJC01000001.1"/>
</dbReference>
<gene>
    <name evidence="2" type="ORF">ATK74_1419</name>
</gene>
<dbReference type="Proteomes" id="UP000226079">
    <property type="component" value="Unassembled WGS sequence"/>
</dbReference>
<proteinExistence type="predicted"/>
<dbReference type="Pfam" id="PF02579">
    <property type="entry name" value="Nitro_FeMo-Co"/>
    <property type="match status" value="1"/>
</dbReference>
<evidence type="ECO:0000313" key="2">
    <source>
        <dbReference type="EMBL" id="PFG16864.1"/>
    </source>
</evidence>
<dbReference type="InterPro" id="IPR036105">
    <property type="entry name" value="DiNase_FeMo-co_biosyn_sf"/>
</dbReference>
<comment type="caution">
    <text evidence="2">The sequence shown here is derived from an EMBL/GenBank/DDBJ whole genome shotgun (WGS) entry which is preliminary data.</text>
</comment>